<protein>
    <submittedName>
        <fullName evidence="2">Uncharacterized protein</fullName>
    </submittedName>
</protein>
<feature type="compositionally biased region" description="Basic and acidic residues" evidence="1">
    <location>
        <begin position="324"/>
        <end position="337"/>
    </location>
</feature>
<feature type="compositionally biased region" description="Polar residues" evidence="1">
    <location>
        <begin position="277"/>
        <end position="287"/>
    </location>
</feature>
<comment type="caution">
    <text evidence="2">The sequence shown here is derived from an EMBL/GenBank/DDBJ whole genome shotgun (WGS) entry which is preliminary data.</text>
</comment>
<evidence type="ECO:0000313" key="3">
    <source>
        <dbReference type="Proteomes" id="UP000654370"/>
    </source>
</evidence>
<gene>
    <name evidence="2" type="ORF">INT43_001988</name>
</gene>
<feature type="region of interest" description="Disordered" evidence="1">
    <location>
        <begin position="207"/>
        <end position="229"/>
    </location>
</feature>
<feature type="compositionally biased region" description="Polar residues" evidence="1">
    <location>
        <begin position="341"/>
        <end position="352"/>
    </location>
</feature>
<dbReference type="AlphaFoldDB" id="A0A8H7UGL3"/>
<reference evidence="2" key="1">
    <citation type="submission" date="2020-12" db="EMBL/GenBank/DDBJ databases">
        <title>Metabolic potential, ecology and presence of endohyphal bacteria is reflected in genomic diversity of Mucoromycotina.</title>
        <authorList>
            <person name="Muszewska A."/>
            <person name="Okrasinska A."/>
            <person name="Steczkiewicz K."/>
            <person name="Drgas O."/>
            <person name="Orlowska M."/>
            <person name="Perlinska-Lenart U."/>
            <person name="Aleksandrzak-Piekarczyk T."/>
            <person name="Szatraj K."/>
            <person name="Zielenkiewicz U."/>
            <person name="Pilsyk S."/>
            <person name="Malc E."/>
            <person name="Mieczkowski P."/>
            <person name="Kruszewska J.S."/>
            <person name="Biernat P."/>
            <person name="Pawlowska J."/>
        </authorList>
    </citation>
    <scope>NUCLEOTIDE SEQUENCE</scope>
    <source>
        <strain evidence="2">WA0000067209</strain>
    </source>
</reference>
<feature type="compositionally biased region" description="Basic and acidic residues" evidence="1">
    <location>
        <begin position="288"/>
        <end position="305"/>
    </location>
</feature>
<sequence>MDRLSPLFGEAVKSDRPVVHRGILPTHSTSVLTSDRRSGTGQVPNTITNGMESYLRNLDERKKDLKTEWRNTNFQSSRSNNDLPQLSADTLDTKFHQISKLKSHKNKISSPTHHQSRNLNENETSVRRFHTPLLDMPTPTRGEVAELESAIGSSPYNRIREWQTEALSETAEISDKWELRHWHLLEYWYEFHENDVEAATRSFYEHESSVKETDNGETGSTSIHEKSSTASINSSFNRLWNDDKSYFNRQQQLPTRPSYMRRKLQPDWQEMNSNKLLASPTINSSVSDRQKRQPELKEITPERELTPPSYDSKYNEIPEPQSYLDKRLLEPVDDGKKYPYPSNSPSATTLITPPNRKNHLSSSRIMHNVDQNIKEEEEEPNLSDTSNGSISRVKVHWYEDPAATPRRGHVRQLLKHLEKGLPMDGSEFDHNIPVYSSKSTPT</sequence>
<evidence type="ECO:0000313" key="2">
    <source>
        <dbReference type="EMBL" id="KAG2179138.1"/>
    </source>
</evidence>
<dbReference type="Proteomes" id="UP000654370">
    <property type="component" value="Unassembled WGS sequence"/>
</dbReference>
<feature type="region of interest" description="Disordered" evidence="1">
    <location>
        <begin position="421"/>
        <end position="442"/>
    </location>
</feature>
<keyword evidence="3" id="KW-1185">Reference proteome</keyword>
<name>A0A8H7UGL3_MORIS</name>
<evidence type="ECO:0000256" key="1">
    <source>
        <dbReference type="SAM" id="MobiDB-lite"/>
    </source>
</evidence>
<feature type="compositionally biased region" description="Polar residues" evidence="1">
    <location>
        <begin position="216"/>
        <end position="229"/>
    </location>
</feature>
<dbReference type="OrthoDB" id="2407529at2759"/>
<organism evidence="2 3">
    <name type="scientific">Mortierella isabellina</name>
    <name type="common">Filamentous fungus</name>
    <name type="synonym">Umbelopsis isabellina</name>
    <dbReference type="NCBI Taxonomy" id="91625"/>
    <lineage>
        <taxon>Eukaryota</taxon>
        <taxon>Fungi</taxon>
        <taxon>Fungi incertae sedis</taxon>
        <taxon>Mucoromycota</taxon>
        <taxon>Mucoromycotina</taxon>
        <taxon>Umbelopsidomycetes</taxon>
        <taxon>Umbelopsidales</taxon>
        <taxon>Umbelopsidaceae</taxon>
        <taxon>Umbelopsis</taxon>
    </lineage>
</organism>
<feature type="region of interest" description="Disordered" evidence="1">
    <location>
        <begin position="101"/>
        <end position="125"/>
    </location>
</feature>
<proteinExistence type="predicted"/>
<accession>A0A8H7UGL3</accession>
<feature type="compositionally biased region" description="Polar residues" evidence="1">
    <location>
        <begin position="108"/>
        <end position="123"/>
    </location>
</feature>
<dbReference type="EMBL" id="JAEPQZ010000007">
    <property type="protein sequence ID" value="KAG2179138.1"/>
    <property type="molecule type" value="Genomic_DNA"/>
</dbReference>
<feature type="region of interest" description="Disordered" evidence="1">
    <location>
        <begin position="277"/>
        <end position="360"/>
    </location>
</feature>